<organism evidence="1">
    <name type="scientific">Arcella intermedia</name>
    <dbReference type="NCBI Taxonomy" id="1963864"/>
    <lineage>
        <taxon>Eukaryota</taxon>
        <taxon>Amoebozoa</taxon>
        <taxon>Tubulinea</taxon>
        <taxon>Elardia</taxon>
        <taxon>Arcellinida</taxon>
        <taxon>Sphaerothecina</taxon>
        <taxon>Arcellidae</taxon>
        <taxon>Arcella</taxon>
    </lineage>
</organism>
<protein>
    <submittedName>
        <fullName evidence="1">Uncharacterized protein</fullName>
    </submittedName>
</protein>
<name>A0A6B2LPJ0_9EUKA</name>
<dbReference type="EMBL" id="GIBP01009866">
    <property type="protein sequence ID" value="NDV38835.1"/>
    <property type="molecule type" value="Transcribed_RNA"/>
</dbReference>
<evidence type="ECO:0000313" key="1">
    <source>
        <dbReference type="EMBL" id="NDV38835.1"/>
    </source>
</evidence>
<dbReference type="PANTHER" id="PTHR34126:SF1">
    <property type="entry name" value="PEROXISOME BIOGENESIS PROTEIN 22"/>
    <property type="match status" value="1"/>
</dbReference>
<dbReference type="Pfam" id="PF22978">
    <property type="entry name" value="HAD_Pex22"/>
    <property type="match status" value="1"/>
</dbReference>
<reference evidence="1" key="1">
    <citation type="journal article" date="2020" name="J. Eukaryot. Microbiol.">
        <title>De novo Sequencing, Assembly and Annotation of the Transcriptome for the Free-Living Testate Amoeba Arcella intermedia.</title>
        <authorList>
            <person name="Ribeiro G.M."/>
            <person name="Porfirio-Sousa A.L."/>
            <person name="Maurer-Alcala X.X."/>
            <person name="Katz L.A."/>
            <person name="Lahr D.J.G."/>
        </authorList>
    </citation>
    <scope>NUCLEOTIDE SEQUENCE</scope>
</reference>
<dbReference type="PANTHER" id="PTHR34126">
    <property type="entry name" value="PEROXISOME BIOGENESIS PROTEIN 22"/>
    <property type="match status" value="1"/>
</dbReference>
<dbReference type="InterPro" id="IPR037485">
    <property type="entry name" value="PEX22"/>
</dbReference>
<accession>A0A6B2LPJ0</accession>
<sequence length="132" mass="15027">MFVRSGNSWALCEGRSIQLVSELVSYSDVYLICQVDTDEEENLFRELIRSTELVNLGFDERKILFCSSPEGRKHMVRQLSPDLHIDTNSGVIKYLQPVLPELIYITPNPESFSGPTGNVFVLKDLSECRNNN</sequence>
<dbReference type="GO" id="GO:0007031">
    <property type="term" value="P:peroxisome organization"/>
    <property type="evidence" value="ECO:0007669"/>
    <property type="project" value="InterPro"/>
</dbReference>
<dbReference type="AlphaFoldDB" id="A0A6B2LPJ0"/>
<proteinExistence type="predicted"/>